<name>A0A251YMP6_9MICO</name>
<evidence type="ECO:0000256" key="2">
    <source>
        <dbReference type="SAM" id="MobiDB-lite"/>
    </source>
</evidence>
<proteinExistence type="predicted"/>
<reference evidence="3 4" key="1">
    <citation type="submission" date="2016-08" db="EMBL/GenBank/DDBJ databases">
        <title>Genome sequence of Clavibacter michiganensis spp strain CFBP8019.</title>
        <authorList>
            <person name="Thapa S.P."/>
            <person name="Coaker G."/>
            <person name="Jacques M.-A."/>
        </authorList>
    </citation>
    <scope>NUCLEOTIDE SEQUENCE [LARGE SCALE GENOMIC DNA]</scope>
    <source>
        <strain evidence="3">CFBP8019</strain>
    </source>
</reference>
<evidence type="ECO:0000256" key="1">
    <source>
        <dbReference type="SAM" id="Coils"/>
    </source>
</evidence>
<gene>
    <name evidence="3" type="ORF">BFL37_05875</name>
</gene>
<evidence type="ECO:0000313" key="4">
    <source>
        <dbReference type="Proteomes" id="UP000195101"/>
    </source>
</evidence>
<feature type="region of interest" description="Disordered" evidence="2">
    <location>
        <begin position="126"/>
        <end position="194"/>
    </location>
</feature>
<dbReference type="Proteomes" id="UP000195101">
    <property type="component" value="Unassembled WGS sequence"/>
</dbReference>
<dbReference type="OrthoDB" id="4750641at2"/>
<accession>A0A251YMP6</accession>
<dbReference type="AlphaFoldDB" id="A0A251YMP6"/>
<dbReference type="EMBL" id="MDJZ01000011">
    <property type="protein sequence ID" value="OUE25512.1"/>
    <property type="molecule type" value="Genomic_DNA"/>
</dbReference>
<evidence type="ECO:0008006" key="5">
    <source>
        <dbReference type="Google" id="ProtNLM"/>
    </source>
</evidence>
<feature type="coiled-coil region" evidence="1">
    <location>
        <begin position="43"/>
        <end position="77"/>
    </location>
</feature>
<feature type="compositionally biased region" description="Basic and acidic residues" evidence="2">
    <location>
        <begin position="28"/>
        <end position="37"/>
    </location>
</feature>
<organism evidence="3 4">
    <name type="scientific">Clavibacter michiganensis</name>
    <dbReference type="NCBI Taxonomy" id="28447"/>
    <lineage>
        <taxon>Bacteria</taxon>
        <taxon>Bacillati</taxon>
        <taxon>Actinomycetota</taxon>
        <taxon>Actinomycetes</taxon>
        <taxon>Micrococcales</taxon>
        <taxon>Microbacteriaceae</taxon>
        <taxon>Clavibacter</taxon>
    </lineage>
</organism>
<evidence type="ECO:0000313" key="3">
    <source>
        <dbReference type="EMBL" id="OUE25512.1"/>
    </source>
</evidence>
<feature type="compositionally biased region" description="Basic and acidic residues" evidence="2">
    <location>
        <begin position="183"/>
        <end position="194"/>
    </location>
</feature>
<feature type="region of interest" description="Disordered" evidence="2">
    <location>
        <begin position="1"/>
        <end position="37"/>
    </location>
</feature>
<keyword evidence="4" id="KW-1185">Reference proteome</keyword>
<dbReference type="RefSeq" id="WP_086514229.1">
    <property type="nucleotide sequence ID" value="NZ_MDJZ01000011.1"/>
</dbReference>
<keyword evidence="1" id="KW-0175">Coiled coil</keyword>
<feature type="compositionally biased region" description="Acidic residues" evidence="2">
    <location>
        <begin position="1"/>
        <end position="14"/>
    </location>
</feature>
<protein>
    <recommendedName>
        <fullName evidence="5">Scaffolding protein</fullName>
    </recommendedName>
</protein>
<sequence>MTDETTTEDVETVETPEQVVPEAPDAPELQHEPDEDKSLAREAAKYRRERNEATASLTAAREHVTELQAEVVRLMLQGQLVNTADFDTFIGISAVLGEDGKIDPEKVTAAVAELVQERPYLAPQKLMPRTRPKPDPGVPMDGTAPARPKSLADQFGGGAATMADLLQRDGEHARNVRAKSSRARIELHQENSGQ</sequence>
<comment type="caution">
    <text evidence="3">The sequence shown here is derived from an EMBL/GenBank/DDBJ whole genome shotgun (WGS) entry which is preliminary data.</text>
</comment>